<dbReference type="GO" id="GO:0005524">
    <property type="term" value="F:ATP binding"/>
    <property type="evidence" value="ECO:0007669"/>
    <property type="project" value="UniProtKB-KW"/>
</dbReference>
<dbReference type="InterPro" id="IPR055414">
    <property type="entry name" value="LRR_R13L4/SHOC2-like"/>
</dbReference>
<dbReference type="GO" id="GO:0043531">
    <property type="term" value="F:ADP binding"/>
    <property type="evidence" value="ECO:0007669"/>
    <property type="project" value="InterPro"/>
</dbReference>
<sequence length="1108" mass="127602">MEEGGKPLLLFEEHKTRITNLIDDFLIRTKQKKKKFIASKLDVIRKLRMELRFLRAIALLGNSTNLDDFYYRMYIHIKKFDLLAEFLFCEDDLILKKYHMECLAPLPLEEIRNYFSLKNEYVATAIEMKKFEYLIRNLHDLPKYCYDLLQPLMSEYNILRQVCTHLRDFYQLECNKTTKTEFLHTRYEVAVDRVTQFCSDLLTGRYKSYRYEYAISECSSKITSLLIDIIPLELEVLHISTSNLIKESRSKEQEGFVKQILKASPRILQNYLIHLQPHMEVAVDVNYAPTQSINVMMEFLLIFLTDIPKRFIHHKKLNDMLAHAGVLTRTISVLVSKQLEEISENNINEANFSAPDFFQEIEQMKGDIRHIFLKAPESSQLHFPMDDGFLFMNLLLRHLKDLLISNAYSVSLIKKEIGMVKQSLEFLTSSFGKVRKTLDGTSGVVKDCWLHALDVAYEAEHVINSILVRDKPLSHLIFSLPNVTDKIKLIVAQVTGLQLEDMNGDEPLDAKSSHESIVLTSSPFVEVTVGHEEEEAWIIGQLLDEHESELDVISIVGMPGVGKTTLANKVYNNTLVASHFNVRAKCTVSQNFNKSKVLREILQQVTGSGGNESEYDLAEKLRVALYDKRYLILWMAEGLVDHDIPSKCSLEEVTESYLDALISSGLIMVDHIPSGSYWTSVMIRACYVHDVVHDFCSVKAGKEKFFKLINSGDPFHASDFLHRRLTIHTDDKKCVLFNSNKCSAGSKHLISLKESSSAGSKHLISLKVSSSLDNSRYMFHTRHMRLVRVLQLDDILLQHHLVEEIGSLFHLRFLKIWTRDVKAIPLSWLNLQNLETLLINAEFSTIVLLPILFKLSKLKHVSIDRSSFFDKEDMDNIQSRLLEGENSKLTTLSKVDISYSQGTNDALEKFPNLEHLDCTIMVPKCPPTHDDWFPKLDVLNKLQSLIAVYNNQWNYYGYPIIEYHFPTSLKELRLHFFTVTPTLLSAIAALPQLEILAIIYANFMEDKWDASEDMYQCLKTLSLSFNKLSEWEVDRETFPKLEELILAHCEELTEIPCAFGDIDTLKTIHLTYIKRQLADSADEIKKQIVDFTGEDRLHVHISALSQEI</sequence>
<dbReference type="SUPFAM" id="SSF52540">
    <property type="entry name" value="P-loop containing nucleoside triphosphate hydrolases"/>
    <property type="match status" value="1"/>
</dbReference>
<evidence type="ECO:0000256" key="1">
    <source>
        <dbReference type="ARBA" id="ARBA00008894"/>
    </source>
</evidence>
<comment type="similarity">
    <text evidence="1">Belongs to the disease resistance NB-LRR family.</text>
</comment>
<dbReference type="InterPro" id="IPR032675">
    <property type="entry name" value="LRR_dom_sf"/>
</dbReference>
<evidence type="ECO:0000313" key="10">
    <source>
        <dbReference type="Proteomes" id="UP000004994"/>
    </source>
</evidence>
<feature type="domain" description="NB-ARC" evidence="7">
    <location>
        <begin position="538"/>
        <end position="633"/>
    </location>
</feature>
<keyword evidence="3" id="KW-0677">Repeat</keyword>
<dbReference type="Gene3D" id="3.80.10.10">
    <property type="entry name" value="Ribonuclease Inhibitor"/>
    <property type="match status" value="1"/>
</dbReference>
<reference evidence="9" key="2">
    <citation type="submission" date="2019-01" db="UniProtKB">
        <authorList>
            <consortium name="EnsemblPlants"/>
        </authorList>
    </citation>
    <scope>IDENTIFICATION</scope>
    <source>
        <strain evidence="9">cv. Heinz 1706</strain>
    </source>
</reference>
<dbReference type="Gramene" id="Solyc04g008200.3.1">
    <property type="protein sequence ID" value="Solyc04g008200.3.1"/>
    <property type="gene ID" value="Solyc04g008200.3"/>
</dbReference>
<dbReference type="OMA" id="DHDIPSK"/>
<evidence type="ECO:0000259" key="8">
    <source>
        <dbReference type="Pfam" id="PF23598"/>
    </source>
</evidence>
<feature type="domain" description="Disease resistance R13L4/SHOC-2-like LRR" evidence="8">
    <location>
        <begin position="777"/>
        <end position="1072"/>
    </location>
</feature>
<dbReference type="PANTHER" id="PTHR15140:SF53">
    <property type="entry name" value="NB-ARC DOMAIN-CONTAINING PROTEIN"/>
    <property type="match status" value="1"/>
</dbReference>
<evidence type="ECO:0000256" key="4">
    <source>
        <dbReference type="ARBA" id="ARBA00022741"/>
    </source>
</evidence>
<dbReference type="Proteomes" id="UP000004994">
    <property type="component" value="Chromosome 4"/>
</dbReference>
<dbReference type="InterPro" id="IPR038005">
    <property type="entry name" value="RX-like_CC"/>
</dbReference>
<keyword evidence="4" id="KW-0547">Nucleotide-binding</keyword>
<keyword evidence="5" id="KW-0611">Plant defense</keyword>
<evidence type="ECO:0000259" key="7">
    <source>
        <dbReference type="Pfam" id="PF00931"/>
    </source>
</evidence>
<accession>A0A3Q7FVY5</accession>
<keyword evidence="6" id="KW-0067">ATP-binding</keyword>
<reference evidence="9" key="1">
    <citation type="journal article" date="2012" name="Nature">
        <title>The tomato genome sequence provides insights into fleshy fruit evolution.</title>
        <authorList>
            <consortium name="Tomato Genome Consortium"/>
        </authorList>
    </citation>
    <scope>NUCLEOTIDE SEQUENCE [LARGE SCALE GENOMIC DNA]</scope>
    <source>
        <strain evidence="9">cv. Heinz 1706</strain>
    </source>
</reference>
<dbReference type="InterPro" id="IPR002182">
    <property type="entry name" value="NB-ARC"/>
</dbReference>
<protein>
    <submittedName>
        <fullName evidence="9">Uncharacterized protein</fullName>
    </submittedName>
</protein>
<dbReference type="Pfam" id="PF23598">
    <property type="entry name" value="LRR_14"/>
    <property type="match status" value="1"/>
</dbReference>
<name>A0A3Q7FVY5_SOLLC</name>
<keyword evidence="2" id="KW-0433">Leucine-rich repeat</keyword>
<dbReference type="AlphaFoldDB" id="A0A3Q7FVY5"/>
<keyword evidence="10" id="KW-1185">Reference proteome</keyword>
<organism evidence="9">
    <name type="scientific">Solanum lycopersicum</name>
    <name type="common">Tomato</name>
    <name type="synonym">Lycopersicon esculentum</name>
    <dbReference type="NCBI Taxonomy" id="4081"/>
    <lineage>
        <taxon>Eukaryota</taxon>
        <taxon>Viridiplantae</taxon>
        <taxon>Streptophyta</taxon>
        <taxon>Embryophyta</taxon>
        <taxon>Tracheophyta</taxon>
        <taxon>Spermatophyta</taxon>
        <taxon>Magnoliopsida</taxon>
        <taxon>eudicotyledons</taxon>
        <taxon>Gunneridae</taxon>
        <taxon>Pentapetalae</taxon>
        <taxon>asterids</taxon>
        <taxon>lamiids</taxon>
        <taxon>Solanales</taxon>
        <taxon>Solanaceae</taxon>
        <taxon>Solanoideae</taxon>
        <taxon>Solaneae</taxon>
        <taxon>Solanum</taxon>
        <taxon>Solanum subgen. Lycopersicon</taxon>
    </lineage>
</organism>
<dbReference type="PANTHER" id="PTHR15140">
    <property type="entry name" value="TUBULIN-SPECIFIC CHAPERONE E"/>
    <property type="match status" value="1"/>
</dbReference>
<dbReference type="CDD" id="cd14798">
    <property type="entry name" value="RX-CC_like"/>
    <property type="match status" value="1"/>
</dbReference>
<dbReference type="InParanoid" id="A0A3Q7FVY5"/>
<proteinExistence type="inferred from homology"/>
<dbReference type="Gene3D" id="3.40.50.300">
    <property type="entry name" value="P-loop containing nucleotide triphosphate hydrolases"/>
    <property type="match status" value="1"/>
</dbReference>
<dbReference type="GO" id="GO:0098542">
    <property type="term" value="P:defense response to other organism"/>
    <property type="evidence" value="ECO:0000318"/>
    <property type="project" value="GO_Central"/>
</dbReference>
<dbReference type="SUPFAM" id="SSF52058">
    <property type="entry name" value="L domain-like"/>
    <property type="match status" value="1"/>
</dbReference>
<evidence type="ECO:0000256" key="6">
    <source>
        <dbReference type="ARBA" id="ARBA00022840"/>
    </source>
</evidence>
<dbReference type="PRINTS" id="PR00364">
    <property type="entry name" value="DISEASERSIST"/>
</dbReference>
<dbReference type="EnsemblPlants" id="Solyc04g008200.3.1">
    <property type="protein sequence ID" value="Solyc04g008200.3.1"/>
    <property type="gene ID" value="Solyc04g008200.3"/>
</dbReference>
<evidence type="ECO:0000256" key="2">
    <source>
        <dbReference type="ARBA" id="ARBA00022614"/>
    </source>
</evidence>
<evidence type="ECO:0000313" key="9">
    <source>
        <dbReference type="EnsemblPlants" id="Solyc04g008200.3.1"/>
    </source>
</evidence>
<evidence type="ECO:0000256" key="3">
    <source>
        <dbReference type="ARBA" id="ARBA00022737"/>
    </source>
</evidence>
<dbReference type="Pfam" id="PF00931">
    <property type="entry name" value="NB-ARC"/>
    <property type="match status" value="1"/>
</dbReference>
<dbReference type="InterPro" id="IPR027417">
    <property type="entry name" value="P-loop_NTPase"/>
</dbReference>
<evidence type="ECO:0000256" key="5">
    <source>
        <dbReference type="ARBA" id="ARBA00022821"/>
    </source>
</evidence>